<reference evidence="2 3" key="1">
    <citation type="journal article" date="2013" name="Front. Plant Sci.">
        <title>The Reference Genome of the Halophytic Plant Eutrema salsugineum.</title>
        <authorList>
            <person name="Yang R."/>
            <person name="Jarvis D.E."/>
            <person name="Chen H."/>
            <person name="Beilstein M.A."/>
            <person name="Grimwood J."/>
            <person name="Jenkins J."/>
            <person name="Shu S."/>
            <person name="Prochnik S."/>
            <person name="Xin M."/>
            <person name="Ma C."/>
            <person name="Schmutz J."/>
            <person name="Wing R.A."/>
            <person name="Mitchell-Olds T."/>
            <person name="Schumaker K.S."/>
            <person name="Wang X."/>
        </authorList>
    </citation>
    <scope>NUCLEOTIDE SEQUENCE [LARGE SCALE GENOMIC DNA]</scope>
</reference>
<dbReference type="GO" id="GO:0009910">
    <property type="term" value="P:negative regulation of flower development"/>
    <property type="evidence" value="ECO:0007669"/>
    <property type="project" value="InterPro"/>
</dbReference>
<evidence type="ECO:0000313" key="2">
    <source>
        <dbReference type="EMBL" id="ESQ32115.1"/>
    </source>
</evidence>
<name>V4K3Q2_EUTSA</name>
<feature type="compositionally biased region" description="Basic and acidic residues" evidence="1">
    <location>
        <begin position="163"/>
        <end position="172"/>
    </location>
</feature>
<dbReference type="Proteomes" id="UP000030689">
    <property type="component" value="Unassembled WGS sequence"/>
</dbReference>
<organism evidence="2 3">
    <name type="scientific">Eutrema salsugineum</name>
    <name type="common">Saltwater cress</name>
    <name type="synonym">Sisymbrium salsugineum</name>
    <dbReference type="NCBI Taxonomy" id="72664"/>
    <lineage>
        <taxon>Eukaryota</taxon>
        <taxon>Viridiplantae</taxon>
        <taxon>Streptophyta</taxon>
        <taxon>Embryophyta</taxon>
        <taxon>Tracheophyta</taxon>
        <taxon>Spermatophyta</taxon>
        <taxon>Magnoliopsida</taxon>
        <taxon>eudicotyledons</taxon>
        <taxon>Gunneridae</taxon>
        <taxon>Pentapetalae</taxon>
        <taxon>rosids</taxon>
        <taxon>malvids</taxon>
        <taxon>Brassicales</taxon>
        <taxon>Brassicaceae</taxon>
        <taxon>Eutremeae</taxon>
        <taxon>Eutrema</taxon>
    </lineage>
</organism>
<evidence type="ECO:0000313" key="3">
    <source>
        <dbReference type="Proteomes" id="UP000030689"/>
    </source>
</evidence>
<dbReference type="KEGG" id="eus:EUTSA_v10003568mg"/>
<dbReference type="PANTHER" id="PTHR35504:SF1">
    <property type="entry name" value="PROTEIN EMBRYONIC FLOWER 1"/>
    <property type="match status" value="1"/>
</dbReference>
<gene>
    <name evidence="2" type="ORF">EUTSA_v10003568mg</name>
</gene>
<dbReference type="OMA" id="HRENEET"/>
<dbReference type="GO" id="GO:0048367">
    <property type="term" value="P:shoot system development"/>
    <property type="evidence" value="ECO:0007669"/>
    <property type="project" value="InterPro"/>
</dbReference>
<dbReference type="OrthoDB" id="754229at2759"/>
<feature type="compositionally biased region" description="Polar residues" evidence="1">
    <location>
        <begin position="284"/>
        <end position="301"/>
    </location>
</feature>
<dbReference type="eggNOG" id="ENOG502RBJ9">
    <property type="taxonomic scope" value="Eukaryota"/>
</dbReference>
<proteinExistence type="predicted"/>
<dbReference type="InterPro" id="IPR034583">
    <property type="entry name" value="EMF1"/>
</dbReference>
<accession>V4K3Q2</accession>
<dbReference type="PANTHER" id="PTHR35504">
    <property type="entry name" value="PROTEIN EMBRYONIC FLOWER 1"/>
    <property type="match status" value="1"/>
</dbReference>
<feature type="region of interest" description="Disordered" evidence="1">
    <location>
        <begin position="284"/>
        <end position="316"/>
    </location>
</feature>
<protein>
    <recommendedName>
        <fullName evidence="4">Protein EMBRYONIC FLOWER 1</fullName>
    </recommendedName>
</protein>
<dbReference type="STRING" id="72664.V4K3Q2"/>
<keyword evidence="3" id="KW-1185">Reference proteome</keyword>
<feature type="region of interest" description="Disordered" evidence="1">
    <location>
        <begin position="142"/>
        <end position="172"/>
    </location>
</feature>
<dbReference type="EMBL" id="KI517748">
    <property type="protein sequence ID" value="ESQ32115.1"/>
    <property type="molecule type" value="Genomic_DNA"/>
</dbReference>
<dbReference type="Gramene" id="ESQ32115">
    <property type="protein sequence ID" value="ESQ32115"/>
    <property type="gene ID" value="EUTSA_v10003568mg"/>
</dbReference>
<evidence type="ECO:0000256" key="1">
    <source>
        <dbReference type="SAM" id="MobiDB-lite"/>
    </source>
</evidence>
<dbReference type="AlphaFoldDB" id="V4K3Q2"/>
<sequence length="1051" mass="117617">MGSSIKINSISIDLADEVNAGKCEHFSIRGFVAEVRERDHRKCWPFAEDTVELVNDQSYSLPSLPVHKSRWWRCASCIRDIHAKEINNDSDCRLQSHSRETKLDVLSSAIPSKRKPNSLIVTDKKEKKNNVRTATLLKKVRRGAKDASTLKSKNRKLASPEQISKRSREKTNLSREIMETVTAFGSSEIAGVVDDTPDKTIKRYTHVSTERGECDNVSPESRNLLGLHRRKTRKVRLLSELLSNGNKEALSKRESVRGRKRKYSGDAAEMSNYASRILSTIGKTSENASKSCDSEDNTVSGADSRPIVENESTDSGFDREIIKGKKRNRKFQVVEDCFPETSQKDPYHYASNVQSSFAGKELVPCPLHTERTEKELSLAKKRKRKAMKDNKTSTVITFSNDMDDVVKLRKPDNFPRNTMPQSTRDFLNSKWLDSSLDKFLASDGHFNKYTPQLNDRLPLQEEMHYKEGGREMLKGIGTNHFQNFGSSFKSTNADGCLRTGVNVNFSSNRDTIISSSLNDKIRHTSSTEVADTSCALQKDFSLAHGKGKEVAVQELSVAHRSQCKTSEHIDDIPMEIVELMAKNQYERCLPDREEDKQPSQATTSVSKNALLIDLNETYDNSMDNTVRQPKPLGQNARNSDAAHFMTGKQSSLECFPTSYNVSFGVGNPPLTRDKQPSSVQFSGVLGPNSQWLGHVPTTMANQQNPSPSSYRVLRACNTCQSVQQQQFREASHPVWPSSLTSSPAHKPVSLSMQKFMDQPIKLGNPNTLSLNFSDNGKQKLGFEGVSSRPLDTYSNESSIPAMHLLSLMDPRLRSNVPVDQSRNTNFVKRPFCNQSKEFAAPRPEDCNQTAYSTKQWPFDLYSKTSATPEPCRENFSIIPPVGTSSISFQSEKISAGNAVFTPQASWNHHQEKKPKRKDKNFAPVYNNSKPIFTSSSSSEPGKFQLLGASDSMMLPLKFHMTDNAKKQKTKKAQCNNDVSACPPRSISGPYVCSVNRNPADFTIPDAPGNVYMIKGEDLKVKKHPGFKKKSSLYKQDVLKQNNSIAPNIENA</sequence>
<dbReference type="GO" id="GO:0045892">
    <property type="term" value="P:negative regulation of DNA-templated transcription"/>
    <property type="evidence" value="ECO:0007669"/>
    <property type="project" value="InterPro"/>
</dbReference>
<evidence type="ECO:0008006" key="4">
    <source>
        <dbReference type="Google" id="ProtNLM"/>
    </source>
</evidence>